<dbReference type="InterPro" id="IPR004367">
    <property type="entry name" value="Cyclin_C-dom"/>
</dbReference>
<name>A0AAV8W9D0_9CUCU</name>
<dbReference type="InterPro" id="IPR013763">
    <property type="entry name" value="Cyclin-like_dom"/>
</dbReference>
<dbReference type="PANTHER" id="PTHR10177">
    <property type="entry name" value="CYCLINS"/>
    <property type="match status" value="1"/>
</dbReference>
<proteinExistence type="inferred from homology"/>
<dbReference type="Proteomes" id="UP001159042">
    <property type="component" value="Unassembled WGS sequence"/>
</dbReference>
<dbReference type="GO" id="GO:0051301">
    <property type="term" value="P:cell division"/>
    <property type="evidence" value="ECO:0007669"/>
    <property type="project" value="UniProtKB-KW"/>
</dbReference>
<evidence type="ECO:0000256" key="1">
    <source>
        <dbReference type="ARBA" id="ARBA00022618"/>
    </source>
</evidence>
<comment type="caution">
    <text evidence="7">The sequence shown here is derived from an EMBL/GenBank/DDBJ whole genome shotgun (WGS) entry which is preliminary data.</text>
</comment>
<dbReference type="SMART" id="SM00385">
    <property type="entry name" value="CYCLIN"/>
    <property type="match status" value="1"/>
</dbReference>
<dbReference type="InterPro" id="IPR048258">
    <property type="entry name" value="Cyclins_cyclin-box"/>
</dbReference>
<reference evidence="7 8" key="1">
    <citation type="journal article" date="2023" name="Insect Mol. Biol.">
        <title>Genome sequencing provides insights into the evolution of gene families encoding plant cell wall-degrading enzymes in longhorned beetles.</title>
        <authorList>
            <person name="Shin N.R."/>
            <person name="Okamura Y."/>
            <person name="Kirsch R."/>
            <person name="Pauchet Y."/>
        </authorList>
    </citation>
    <scope>NUCLEOTIDE SEQUENCE [LARGE SCALE GENOMIC DNA]</scope>
    <source>
        <strain evidence="7">EAD_L_NR</strain>
    </source>
</reference>
<dbReference type="InterPro" id="IPR036915">
    <property type="entry name" value="Cyclin-like_sf"/>
</dbReference>
<keyword evidence="1" id="KW-0132">Cell division</keyword>
<dbReference type="InterPro" id="IPR039361">
    <property type="entry name" value="Cyclin"/>
</dbReference>
<evidence type="ECO:0000256" key="2">
    <source>
        <dbReference type="ARBA" id="ARBA00023127"/>
    </source>
</evidence>
<dbReference type="AlphaFoldDB" id="A0AAV8W9D0"/>
<dbReference type="InterPro" id="IPR006671">
    <property type="entry name" value="Cyclin_N"/>
</dbReference>
<keyword evidence="2 4" id="KW-0195">Cyclin</keyword>
<comment type="similarity">
    <text evidence="4">Belongs to the cyclin family.</text>
</comment>
<dbReference type="CDD" id="cd20516">
    <property type="entry name" value="CYCLIN_CCND_rpt2"/>
    <property type="match status" value="1"/>
</dbReference>
<dbReference type="Pfam" id="PF02984">
    <property type="entry name" value="Cyclin_C"/>
    <property type="match status" value="1"/>
</dbReference>
<dbReference type="Gene3D" id="1.10.472.10">
    <property type="entry name" value="Cyclin-like"/>
    <property type="match status" value="2"/>
</dbReference>
<dbReference type="SUPFAM" id="SSF47954">
    <property type="entry name" value="Cyclin-like"/>
    <property type="match status" value="2"/>
</dbReference>
<feature type="domain" description="Cyclin C-terminal" evidence="6">
    <location>
        <begin position="155"/>
        <end position="260"/>
    </location>
</feature>
<organism evidence="7 8">
    <name type="scientific">Exocentrus adspersus</name>
    <dbReference type="NCBI Taxonomy" id="1586481"/>
    <lineage>
        <taxon>Eukaryota</taxon>
        <taxon>Metazoa</taxon>
        <taxon>Ecdysozoa</taxon>
        <taxon>Arthropoda</taxon>
        <taxon>Hexapoda</taxon>
        <taxon>Insecta</taxon>
        <taxon>Pterygota</taxon>
        <taxon>Neoptera</taxon>
        <taxon>Endopterygota</taxon>
        <taxon>Coleoptera</taxon>
        <taxon>Polyphaga</taxon>
        <taxon>Cucujiformia</taxon>
        <taxon>Chrysomeloidea</taxon>
        <taxon>Cerambycidae</taxon>
        <taxon>Lamiinae</taxon>
        <taxon>Acanthocinini</taxon>
        <taxon>Exocentrus</taxon>
    </lineage>
</organism>
<dbReference type="EMBL" id="JANEYG010000006">
    <property type="protein sequence ID" value="KAJ8922777.1"/>
    <property type="molecule type" value="Genomic_DNA"/>
</dbReference>
<dbReference type="SMART" id="SM01332">
    <property type="entry name" value="Cyclin_C"/>
    <property type="match status" value="1"/>
</dbReference>
<gene>
    <name evidence="7" type="ORF">NQ315_007812</name>
</gene>
<accession>A0AAV8W9D0</accession>
<sequence length="283" mass="32181">MDLACVENLGDVNVAQRDRAIFDDNRVLETLLNSEFKYMPKFTYFSRVQTEVLPYMRKIVTTWMMEVCEEQMIEEQVFPLAVSLMDRFLCVCNIKKQQLQLLGAACLLISSKLRTSNILTIGLLRAYTDYSVTHEMIEKWEVLVLSKLHWDVNGVTPFDFIDQIIQRCPWGIDNDRLRRHAHTLVALCCTESRLIETFPSLIAAACISSAVRGLKLPSSERVIADVCKMLKTRPARMEVLATIIDTTVVKLSAAANVTNSDSLSTHYVDVQSDITTKVESFIF</sequence>
<protein>
    <recommendedName>
        <fullName evidence="9">Cyclin D2</fullName>
    </recommendedName>
</protein>
<evidence type="ECO:0000259" key="6">
    <source>
        <dbReference type="SMART" id="SM01332"/>
    </source>
</evidence>
<evidence type="ECO:0000313" key="7">
    <source>
        <dbReference type="EMBL" id="KAJ8922777.1"/>
    </source>
</evidence>
<dbReference type="GO" id="GO:0000278">
    <property type="term" value="P:mitotic cell cycle"/>
    <property type="evidence" value="ECO:0007669"/>
    <property type="project" value="UniProtKB-ARBA"/>
</dbReference>
<evidence type="ECO:0008006" key="9">
    <source>
        <dbReference type="Google" id="ProtNLM"/>
    </source>
</evidence>
<dbReference type="PROSITE" id="PS00292">
    <property type="entry name" value="CYCLINS"/>
    <property type="match status" value="1"/>
</dbReference>
<evidence type="ECO:0000259" key="5">
    <source>
        <dbReference type="SMART" id="SM00385"/>
    </source>
</evidence>
<feature type="domain" description="Cyclin-like" evidence="5">
    <location>
        <begin position="62"/>
        <end position="146"/>
    </location>
</feature>
<evidence type="ECO:0000256" key="3">
    <source>
        <dbReference type="ARBA" id="ARBA00023306"/>
    </source>
</evidence>
<evidence type="ECO:0000313" key="8">
    <source>
        <dbReference type="Proteomes" id="UP001159042"/>
    </source>
</evidence>
<evidence type="ECO:0000256" key="4">
    <source>
        <dbReference type="RuleBase" id="RU000383"/>
    </source>
</evidence>
<keyword evidence="3" id="KW-0131">Cell cycle</keyword>
<dbReference type="FunFam" id="1.10.472.10:FF:000003">
    <property type="entry name" value="G1/S-specific cyclin-D2"/>
    <property type="match status" value="1"/>
</dbReference>
<dbReference type="Pfam" id="PF00134">
    <property type="entry name" value="Cyclin_N"/>
    <property type="match status" value="1"/>
</dbReference>
<keyword evidence="8" id="KW-1185">Reference proteome</keyword>